<sequence length="373" mass="42653">MTNKLTFRERTGTLCSKRRGMNSLFQKRFSGHIGFKRKMKLSASEREDFMRLLADLLVNGFSIQESFVFMEKLREKQLWAVTLTQANLARGLPLYESFRQVGFTSYEIAQLSLAEVHGDFSGTLTAMAAHLADAERQRRGFAKVMTYPSLLLLFLVGMMFGLKWFILPQLSGIANRRSQHSPAVLIIEWTPVCLFILLCLTVLAFFGLRLYFSRKPAVFQARWLTRLPFLKTVLTHYYTSFFALEWGKLMQQGLEFKQIITVMMYDGSTPLMKELAVILRDSLEQGISVDAALAAQPFLLKGIETIIRQGEATGNLGAELTVYGTRLWQQLMKRLERWFQLLQPLVFLLVALLIISVYGALLLPVYDGMEELI</sequence>
<dbReference type="EMBL" id="NGKC01000001">
    <property type="protein sequence ID" value="RSU14585.1"/>
    <property type="molecule type" value="Genomic_DNA"/>
</dbReference>
<dbReference type="AlphaFoldDB" id="A0A430B2M1"/>
<feature type="domain" description="Type II secretion system protein GspF" evidence="8">
    <location>
        <begin position="242"/>
        <end position="364"/>
    </location>
</feature>
<feature type="transmembrane region" description="Helical" evidence="7">
    <location>
        <begin position="341"/>
        <end position="366"/>
    </location>
</feature>
<dbReference type="GO" id="GO:0005886">
    <property type="term" value="C:plasma membrane"/>
    <property type="evidence" value="ECO:0007669"/>
    <property type="project" value="UniProtKB-SubCell"/>
</dbReference>
<organism evidence="9 10">
    <name type="scientific">Vagococcus acidifermentans</name>
    <dbReference type="NCBI Taxonomy" id="564710"/>
    <lineage>
        <taxon>Bacteria</taxon>
        <taxon>Bacillati</taxon>
        <taxon>Bacillota</taxon>
        <taxon>Bacilli</taxon>
        <taxon>Lactobacillales</taxon>
        <taxon>Enterococcaceae</taxon>
        <taxon>Vagococcus</taxon>
    </lineage>
</organism>
<evidence type="ECO:0000313" key="10">
    <source>
        <dbReference type="Proteomes" id="UP000286773"/>
    </source>
</evidence>
<keyword evidence="5 7" id="KW-1133">Transmembrane helix</keyword>
<evidence type="ECO:0000259" key="8">
    <source>
        <dbReference type="Pfam" id="PF00482"/>
    </source>
</evidence>
<dbReference type="InterPro" id="IPR018076">
    <property type="entry name" value="T2SS_GspF_dom"/>
</dbReference>
<dbReference type="NCBIfam" id="NF041012">
    <property type="entry name" value="T4P_ComGB"/>
    <property type="match status" value="1"/>
</dbReference>
<gene>
    <name evidence="9" type="ORF">CBF27_00965</name>
</gene>
<dbReference type="PANTHER" id="PTHR30012:SF0">
    <property type="entry name" value="TYPE II SECRETION SYSTEM PROTEIN F-RELATED"/>
    <property type="match status" value="1"/>
</dbReference>
<evidence type="ECO:0000256" key="1">
    <source>
        <dbReference type="ARBA" id="ARBA00004651"/>
    </source>
</evidence>
<comment type="subcellular location">
    <subcellularLocation>
        <location evidence="1">Cell membrane</location>
        <topology evidence="1">Multi-pass membrane protein</topology>
    </subcellularLocation>
</comment>
<feature type="domain" description="Type II secretion system protein GspF" evidence="8">
    <location>
        <begin position="49"/>
        <end position="168"/>
    </location>
</feature>
<feature type="transmembrane region" description="Helical" evidence="7">
    <location>
        <begin position="186"/>
        <end position="212"/>
    </location>
</feature>
<keyword evidence="10" id="KW-1185">Reference proteome</keyword>
<evidence type="ECO:0000256" key="7">
    <source>
        <dbReference type="SAM" id="Phobius"/>
    </source>
</evidence>
<comment type="similarity">
    <text evidence="2">Belongs to the GSP F family.</text>
</comment>
<keyword evidence="3" id="KW-1003">Cell membrane</keyword>
<evidence type="ECO:0000256" key="4">
    <source>
        <dbReference type="ARBA" id="ARBA00022692"/>
    </source>
</evidence>
<comment type="caution">
    <text evidence="9">The sequence shown here is derived from an EMBL/GenBank/DDBJ whole genome shotgun (WGS) entry which is preliminary data.</text>
</comment>
<protein>
    <recommendedName>
        <fullName evidence="8">Type II secretion system protein GspF domain-containing protein</fullName>
    </recommendedName>
</protein>
<dbReference type="Pfam" id="PF00482">
    <property type="entry name" value="T2SSF"/>
    <property type="match status" value="2"/>
</dbReference>
<feature type="transmembrane region" description="Helical" evidence="7">
    <location>
        <begin position="144"/>
        <end position="166"/>
    </location>
</feature>
<keyword evidence="4 7" id="KW-0812">Transmembrane</keyword>
<name>A0A430B2M1_9ENTE</name>
<dbReference type="RefSeq" id="WP_126811476.1">
    <property type="nucleotide sequence ID" value="NZ_NGKC01000001.1"/>
</dbReference>
<dbReference type="Gene3D" id="1.20.81.30">
    <property type="entry name" value="Type II secretion system (T2SS), domain F"/>
    <property type="match status" value="2"/>
</dbReference>
<accession>A0A430B2M1</accession>
<evidence type="ECO:0000313" key="9">
    <source>
        <dbReference type="EMBL" id="RSU14585.1"/>
    </source>
</evidence>
<keyword evidence="6 7" id="KW-0472">Membrane</keyword>
<proteinExistence type="inferred from homology"/>
<dbReference type="OrthoDB" id="2294348at2"/>
<evidence type="ECO:0000256" key="5">
    <source>
        <dbReference type="ARBA" id="ARBA00022989"/>
    </source>
</evidence>
<evidence type="ECO:0000256" key="3">
    <source>
        <dbReference type="ARBA" id="ARBA00022475"/>
    </source>
</evidence>
<evidence type="ECO:0000256" key="6">
    <source>
        <dbReference type="ARBA" id="ARBA00023136"/>
    </source>
</evidence>
<reference evidence="9 10" key="1">
    <citation type="submission" date="2017-05" db="EMBL/GenBank/DDBJ databases">
        <title>Vagococcus spp. assemblies.</title>
        <authorList>
            <person name="Gulvik C.A."/>
        </authorList>
    </citation>
    <scope>NUCLEOTIDE SEQUENCE [LARGE SCALE GENOMIC DNA]</scope>
    <source>
        <strain evidence="9 10">LMG 24798</strain>
    </source>
</reference>
<dbReference type="InterPro" id="IPR047692">
    <property type="entry name" value="T4P_ComGB"/>
</dbReference>
<dbReference type="InterPro" id="IPR042094">
    <property type="entry name" value="T2SS_GspF_sf"/>
</dbReference>
<dbReference type="PANTHER" id="PTHR30012">
    <property type="entry name" value="GENERAL SECRETION PATHWAY PROTEIN"/>
    <property type="match status" value="1"/>
</dbReference>
<evidence type="ECO:0000256" key="2">
    <source>
        <dbReference type="ARBA" id="ARBA00005745"/>
    </source>
</evidence>
<dbReference type="Proteomes" id="UP000286773">
    <property type="component" value="Unassembled WGS sequence"/>
</dbReference>
<dbReference type="InterPro" id="IPR003004">
    <property type="entry name" value="GspF/PilC"/>
</dbReference>